<evidence type="ECO:0000256" key="2">
    <source>
        <dbReference type="ARBA" id="ARBA00022475"/>
    </source>
</evidence>
<dbReference type="Proteomes" id="UP000243589">
    <property type="component" value="Unassembled WGS sequence"/>
</dbReference>
<dbReference type="AlphaFoldDB" id="A0A150H9V9"/>
<evidence type="ECO:0000259" key="7">
    <source>
        <dbReference type="Pfam" id="PF00482"/>
    </source>
</evidence>
<gene>
    <name evidence="8" type="ORF">Bravens_00683</name>
</gene>
<accession>A0A150H9V9</accession>
<feature type="domain" description="Type II secretion system protein GspF" evidence="7">
    <location>
        <begin position="172"/>
        <end position="296"/>
    </location>
</feature>
<proteinExistence type="predicted"/>
<keyword evidence="3 6" id="KW-0812">Transmembrane</keyword>
<dbReference type="EMBL" id="LQQC01000008">
    <property type="protein sequence ID" value="KXZ58811.1"/>
    <property type="molecule type" value="Genomic_DNA"/>
</dbReference>
<dbReference type="PATRIC" id="fig|479117.4.peg.681"/>
<evidence type="ECO:0000256" key="6">
    <source>
        <dbReference type="SAM" id="Phobius"/>
    </source>
</evidence>
<evidence type="ECO:0000256" key="3">
    <source>
        <dbReference type="ARBA" id="ARBA00022692"/>
    </source>
</evidence>
<dbReference type="PANTHER" id="PTHR35007">
    <property type="entry name" value="INTEGRAL MEMBRANE PROTEIN-RELATED"/>
    <property type="match status" value="1"/>
</dbReference>
<keyword evidence="5 6" id="KW-0472">Membrane</keyword>
<dbReference type="InterPro" id="IPR018076">
    <property type="entry name" value="T2SS_GspF_dom"/>
</dbReference>
<protein>
    <submittedName>
        <fullName evidence="8">Bacterial type II secretion system protein F domain protein</fullName>
    </submittedName>
</protein>
<reference evidence="8 9" key="1">
    <citation type="submission" date="2016-01" db="EMBL/GenBank/DDBJ databases">
        <title>Use of Whole Genome Sequencing to ascertain that Brevibacterium massiliense (Roux, Raoult 2009) is a later heterotypic synonym of Brevibacterium ravenspurgense (Mages 2008).</title>
        <authorList>
            <person name="Bernier A.-M."/>
            <person name="Burdz T."/>
            <person name="Huynh C."/>
            <person name="Pachecho A.L."/>
            <person name="Wiebe D."/>
            <person name="Bonner C."/>
            <person name="Bernard K."/>
        </authorList>
    </citation>
    <scope>NUCLEOTIDE SEQUENCE [LARGE SCALE GENOMIC DNA]</scope>
    <source>
        <strain evidence="8 9">CCUG56047</strain>
    </source>
</reference>
<dbReference type="Pfam" id="PF00482">
    <property type="entry name" value="T2SSF"/>
    <property type="match status" value="1"/>
</dbReference>
<keyword evidence="2" id="KW-1003">Cell membrane</keyword>
<evidence type="ECO:0000256" key="5">
    <source>
        <dbReference type="ARBA" id="ARBA00023136"/>
    </source>
</evidence>
<keyword evidence="4 6" id="KW-1133">Transmembrane helix</keyword>
<comment type="caution">
    <text evidence="8">The sequence shown here is derived from an EMBL/GenBank/DDBJ whole genome shotgun (WGS) entry which is preliminary data.</text>
</comment>
<sequence>MSPIVVIALGVLIGIAAANLVMALPIMRRPSLEDRLAPYMRESKTVGRMYSLSAPDTGGLRGFIGTVIGKAAGWLGERLTTDAGVRSRLERLGPHATIERFRAQQIAWTAAGIVLGIAAAIGLTAVRGFHPVLVIAMLVLFGVAGHFFNDWLLTRAVRRREQRILAEFPTIAELLALSITAGESTVDALERICRTTTGELSRELQTALAEARTGTPLVEALDGMAQRSGVRSLSQFVDGIAVAIARGTPLSEVLRAQAADVRAEGRRSLMELAGRKEVGMLVPVVAFVLPITVIFAVYPSLAVLQLGP</sequence>
<dbReference type="PANTHER" id="PTHR35007:SF2">
    <property type="entry name" value="PILUS ASSEMBLE PROTEIN"/>
    <property type="match status" value="1"/>
</dbReference>
<comment type="subcellular location">
    <subcellularLocation>
        <location evidence="1">Cell membrane</location>
        <topology evidence="1">Multi-pass membrane protein</topology>
    </subcellularLocation>
</comment>
<keyword evidence="9" id="KW-1185">Reference proteome</keyword>
<name>A0A150H9V9_9MICO</name>
<evidence type="ECO:0000313" key="8">
    <source>
        <dbReference type="EMBL" id="KXZ58811.1"/>
    </source>
</evidence>
<dbReference type="RefSeq" id="WP_062020293.1">
    <property type="nucleotide sequence ID" value="NZ_LQQC01000008.1"/>
</dbReference>
<organism evidence="8 9">
    <name type="scientific">Brevibacterium ravenspurgense</name>
    <dbReference type="NCBI Taxonomy" id="479117"/>
    <lineage>
        <taxon>Bacteria</taxon>
        <taxon>Bacillati</taxon>
        <taxon>Actinomycetota</taxon>
        <taxon>Actinomycetes</taxon>
        <taxon>Micrococcales</taxon>
        <taxon>Brevibacteriaceae</taxon>
        <taxon>Brevibacterium</taxon>
    </lineage>
</organism>
<evidence type="ECO:0000313" key="9">
    <source>
        <dbReference type="Proteomes" id="UP000243589"/>
    </source>
</evidence>
<dbReference type="GO" id="GO:0005886">
    <property type="term" value="C:plasma membrane"/>
    <property type="evidence" value="ECO:0007669"/>
    <property type="project" value="UniProtKB-SubCell"/>
</dbReference>
<evidence type="ECO:0000256" key="4">
    <source>
        <dbReference type="ARBA" id="ARBA00022989"/>
    </source>
</evidence>
<feature type="transmembrane region" description="Helical" evidence="6">
    <location>
        <begin position="278"/>
        <end position="298"/>
    </location>
</feature>
<feature type="transmembrane region" description="Helical" evidence="6">
    <location>
        <begin position="106"/>
        <end position="126"/>
    </location>
</feature>
<feature type="transmembrane region" description="Helical" evidence="6">
    <location>
        <begin position="6"/>
        <end position="26"/>
    </location>
</feature>
<evidence type="ECO:0000256" key="1">
    <source>
        <dbReference type="ARBA" id="ARBA00004651"/>
    </source>
</evidence>
<feature type="transmembrane region" description="Helical" evidence="6">
    <location>
        <begin position="132"/>
        <end position="153"/>
    </location>
</feature>